<dbReference type="PROSITE" id="PS01036">
    <property type="entry name" value="HSP70_3"/>
    <property type="match status" value="1"/>
</dbReference>
<dbReference type="InterPro" id="IPR018181">
    <property type="entry name" value="Heat_shock_70_CS"/>
</dbReference>
<dbReference type="SUPFAM" id="SSF53067">
    <property type="entry name" value="Actin-like ATPase domain"/>
    <property type="match status" value="2"/>
</dbReference>
<dbReference type="PANTHER" id="PTHR19375">
    <property type="entry name" value="HEAT SHOCK PROTEIN 70KDA"/>
    <property type="match status" value="1"/>
</dbReference>
<dbReference type="Gene3D" id="2.60.34.10">
    <property type="entry name" value="Substrate Binding Domain Of DNAk, Chain A, domain 1"/>
    <property type="match status" value="1"/>
</dbReference>
<dbReference type="Gene3D" id="3.90.640.10">
    <property type="entry name" value="Actin, Chain A, domain 4"/>
    <property type="match status" value="1"/>
</dbReference>
<evidence type="ECO:0000256" key="4">
    <source>
        <dbReference type="RuleBase" id="RU003322"/>
    </source>
</evidence>
<dbReference type="FunFam" id="3.30.30.30:FF:000001">
    <property type="entry name" value="heat shock 70 kDa protein-like"/>
    <property type="match status" value="1"/>
</dbReference>
<dbReference type="WBParaSite" id="PSAMB.scaffold2944size20462.g19720.t1">
    <property type="protein sequence ID" value="PSAMB.scaffold2944size20462.g19720.t1"/>
    <property type="gene ID" value="PSAMB.scaffold2944size20462.g19720"/>
</dbReference>
<dbReference type="CDD" id="cd24028">
    <property type="entry name" value="ASKHA_NBD_HSP70_HSPA1-like"/>
    <property type="match status" value="1"/>
</dbReference>
<comment type="similarity">
    <text evidence="1 4">Belongs to the heat shock protein 70 family.</text>
</comment>
<name>A0A914W3D2_9BILA</name>
<evidence type="ECO:0000256" key="2">
    <source>
        <dbReference type="ARBA" id="ARBA00022741"/>
    </source>
</evidence>
<evidence type="ECO:0000313" key="6">
    <source>
        <dbReference type="WBParaSite" id="PSAMB.scaffold2944size20462.g19720.t1"/>
    </source>
</evidence>
<sequence>MTTSSIIGIDLGTTYSVAAVYRNGHVEMLPNSQSTRKSTTASCVSYGKNELLVGEPATKKFVSNHGNVVYDMKRLIGKAYCDQTVEQSKKYWIFKLEPDYDGNPVVPIKHFGEQRTVRPEDVSASVLKKMVEVAEKALGVKPTKAVITVPAYFNQAQKQATLDAAKHAGLEVPELITEPAAAAYAFTFDKNRLNGKYDLLVYDFGGGTFDVVVVTVDNGKVKIKAIGGDTYLGGRDIDDKLADLIAQKIYDESNVDLREVDKDNSKDTRRNKAKLMKAVEGVKITLSDELETNVYLGDIINKLEDADEIIIRRGELEKACEDIFVKTIELTKRTLKDAKMSPSDIKEVLLVGGSTRIPRVLQLLGDLFPDRKLNQTIDADEAVAYGAAIRAAQIDGVIKADISLTEATPLSLGTDTVGDCFSEIIPRNSSVPIARKSRYYTSANNQTRIHFNIYEGVRPIVDESNRLGTIEINDLDKGEAGSQYVDLTLSLDKNGILNVFVEYNGRTKHMIINYVGVRKSCARSIEQMINDAERYAGSDKLERIRREKRFDLSAILEKIGYRIDKTGLTNSEKTEMQKKYDEVKKWHEQNAKASLIDIEMQIESLRKICERFFLV</sequence>
<dbReference type="SUPFAM" id="SSF100920">
    <property type="entry name" value="Heat shock protein 70kD (HSP70), peptide-binding domain"/>
    <property type="match status" value="1"/>
</dbReference>
<dbReference type="GO" id="GO:0006950">
    <property type="term" value="P:response to stress"/>
    <property type="evidence" value="ECO:0007669"/>
    <property type="project" value="UniProtKB-ARBA"/>
</dbReference>
<dbReference type="PROSITE" id="PS00297">
    <property type="entry name" value="HSP70_1"/>
    <property type="match status" value="1"/>
</dbReference>
<dbReference type="InterPro" id="IPR043129">
    <property type="entry name" value="ATPase_NBD"/>
</dbReference>
<evidence type="ECO:0000313" key="5">
    <source>
        <dbReference type="Proteomes" id="UP000887566"/>
    </source>
</evidence>
<dbReference type="InterPro" id="IPR029047">
    <property type="entry name" value="HSP70_peptide-bd_sf"/>
</dbReference>
<dbReference type="AlphaFoldDB" id="A0A914W3D2"/>
<evidence type="ECO:0000256" key="3">
    <source>
        <dbReference type="ARBA" id="ARBA00022840"/>
    </source>
</evidence>
<organism evidence="5 6">
    <name type="scientific">Plectus sambesii</name>
    <dbReference type="NCBI Taxonomy" id="2011161"/>
    <lineage>
        <taxon>Eukaryota</taxon>
        <taxon>Metazoa</taxon>
        <taxon>Ecdysozoa</taxon>
        <taxon>Nematoda</taxon>
        <taxon>Chromadorea</taxon>
        <taxon>Plectida</taxon>
        <taxon>Plectina</taxon>
        <taxon>Plectoidea</taxon>
        <taxon>Plectidae</taxon>
        <taxon>Plectus</taxon>
    </lineage>
</organism>
<dbReference type="Gene3D" id="3.30.30.30">
    <property type="match status" value="1"/>
</dbReference>
<evidence type="ECO:0000256" key="1">
    <source>
        <dbReference type="ARBA" id="ARBA00007381"/>
    </source>
</evidence>
<reference evidence="6" key="1">
    <citation type="submission" date="2022-11" db="UniProtKB">
        <authorList>
            <consortium name="WormBaseParasite"/>
        </authorList>
    </citation>
    <scope>IDENTIFICATION</scope>
</reference>
<dbReference type="PRINTS" id="PR00301">
    <property type="entry name" value="HEATSHOCK70"/>
</dbReference>
<dbReference type="Gene3D" id="3.30.420.40">
    <property type="match status" value="2"/>
</dbReference>
<dbReference type="Proteomes" id="UP000887566">
    <property type="component" value="Unplaced"/>
</dbReference>
<proteinExistence type="inferred from homology"/>
<dbReference type="GO" id="GO:0140662">
    <property type="term" value="F:ATP-dependent protein folding chaperone"/>
    <property type="evidence" value="ECO:0007669"/>
    <property type="project" value="InterPro"/>
</dbReference>
<dbReference type="Pfam" id="PF00012">
    <property type="entry name" value="HSP70"/>
    <property type="match status" value="1"/>
</dbReference>
<keyword evidence="2 4" id="KW-0547">Nucleotide-binding</keyword>
<dbReference type="Gene3D" id="1.20.1270.10">
    <property type="match status" value="1"/>
</dbReference>
<dbReference type="InterPro" id="IPR013126">
    <property type="entry name" value="Hsp_70_fam"/>
</dbReference>
<accession>A0A914W3D2</accession>
<dbReference type="GO" id="GO:0005524">
    <property type="term" value="F:ATP binding"/>
    <property type="evidence" value="ECO:0007669"/>
    <property type="project" value="UniProtKB-KW"/>
</dbReference>
<protein>
    <submittedName>
        <fullName evidence="6">Heat shock protein 70</fullName>
    </submittedName>
</protein>
<keyword evidence="3 4" id="KW-0067">ATP-binding</keyword>
<keyword evidence="5" id="KW-1185">Reference proteome</keyword>
<dbReference type="InterPro" id="IPR029048">
    <property type="entry name" value="HSP70_C_sf"/>
</dbReference>